<gene>
    <name evidence="1" type="ORF">AFUS01_LOCUS34049</name>
</gene>
<keyword evidence="2" id="KW-1185">Reference proteome</keyword>
<protein>
    <submittedName>
        <fullName evidence="1">Uncharacterized protein</fullName>
    </submittedName>
</protein>
<name>A0A8J2PJD1_9HEXA</name>
<dbReference type="Proteomes" id="UP000708208">
    <property type="component" value="Unassembled WGS sequence"/>
</dbReference>
<dbReference type="AlphaFoldDB" id="A0A8J2PJD1"/>
<accession>A0A8J2PJD1</accession>
<reference evidence="1" key="1">
    <citation type="submission" date="2021-06" db="EMBL/GenBank/DDBJ databases">
        <authorList>
            <person name="Hodson N. C."/>
            <person name="Mongue J. A."/>
            <person name="Jaron S. K."/>
        </authorList>
    </citation>
    <scope>NUCLEOTIDE SEQUENCE</scope>
</reference>
<sequence length="119" mass="13039">MSSSYNYLYLVEVLKTDLITFELPTDNSKLSSKAREIIVHVLKHVLTLTISGDQSSPGFKQCSSLAEGEILSQLIPSQIVLTLMTTSDFATWPTATAITPTFILKELPGNKIPVKPTLT</sequence>
<comment type="caution">
    <text evidence="1">The sequence shown here is derived from an EMBL/GenBank/DDBJ whole genome shotgun (WGS) entry which is preliminary data.</text>
</comment>
<proteinExistence type="predicted"/>
<dbReference type="EMBL" id="CAJVCH010530807">
    <property type="protein sequence ID" value="CAG7823858.1"/>
    <property type="molecule type" value="Genomic_DNA"/>
</dbReference>
<evidence type="ECO:0000313" key="1">
    <source>
        <dbReference type="EMBL" id="CAG7823858.1"/>
    </source>
</evidence>
<organism evidence="1 2">
    <name type="scientific">Allacma fusca</name>
    <dbReference type="NCBI Taxonomy" id="39272"/>
    <lineage>
        <taxon>Eukaryota</taxon>
        <taxon>Metazoa</taxon>
        <taxon>Ecdysozoa</taxon>
        <taxon>Arthropoda</taxon>
        <taxon>Hexapoda</taxon>
        <taxon>Collembola</taxon>
        <taxon>Symphypleona</taxon>
        <taxon>Sminthuridae</taxon>
        <taxon>Allacma</taxon>
    </lineage>
</organism>
<evidence type="ECO:0000313" key="2">
    <source>
        <dbReference type="Proteomes" id="UP000708208"/>
    </source>
</evidence>